<keyword evidence="4" id="KW-1185">Reference proteome</keyword>
<organism evidence="2 4">
    <name type="scientific">Basidiobolus meristosporus CBS 931.73</name>
    <dbReference type="NCBI Taxonomy" id="1314790"/>
    <lineage>
        <taxon>Eukaryota</taxon>
        <taxon>Fungi</taxon>
        <taxon>Fungi incertae sedis</taxon>
        <taxon>Zoopagomycota</taxon>
        <taxon>Entomophthoromycotina</taxon>
        <taxon>Basidiobolomycetes</taxon>
        <taxon>Basidiobolales</taxon>
        <taxon>Basidiobolaceae</taxon>
        <taxon>Basidiobolus</taxon>
    </lineage>
</organism>
<accession>A0A1Y1WU43</accession>
<dbReference type="EMBL" id="MCFE01000028">
    <property type="protein sequence ID" value="ORY05108.1"/>
    <property type="molecule type" value="Genomic_DNA"/>
</dbReference>
<dbReference type="InterPro" id="IPR036444">
    <property type="entry name" value="PLipase_A2_dom_sf"/>
</dbReference>
<comment type="caution">
    <text evidence="2">The sequence shown here is derived from an EMBL/GenBank/DDBJ whole genome shotgun (WGS) entry which is preliminary data.</text>
</comment>
<gene>
    <name evidence="2" type="ORF">K493DRAFT_308971</name>
    <name evidence="3" type="ORF">K493DRAFT_377008</name>
</gene>
<dbReference type="InParanoid" id="A0A1Y1WU43"/>
<dbReference type="GO" id="GO:0004623">
    <property type="term" value="F:phospholipase A2 activity"/>
    <property type="evidence" value="ECO:0007669"/>
    <property type="project" value="InterPro"/>
</dbReference>
<dbReference type="SUPFAM" id="SSF48619">
    <property type="entry name" value="Phospholipase A2, PLA2"/>
    <property type="match status" value="1"/>
</dbReference>
<evidence type="ECO:0000313" key="4">
    <source>
        <dbReference type="Proteomes" id="UP000193498"/>
    </source>
</evidence>
<dbReference type="Proteomes" id="UP000193498">
    <property type="component" value="Unassembled WGS sequence"/>
</dbReference>
<evidence type="ECO:0000313" key="2">
    <source>
        <dbReference type="EMBL" id="ORX76925.1"/>
    </source>
</evidence>
<dbReference type="PROSITE" id="PS51257">
    <property type="entry name" value="PROKAR_LIPOPROTEIN"/>
    <property type="match status" value="1"/>
</dbReference>
<name>A0A1Y1WU43_9FUNG</name>
<dbReference type="EMBL" id="MCFE01000909">
    <property type="protein sequence ID" value="ORX76925.1"/>
    <property type="molecule type" value="Genomic_DNA"/>
</dbReference>
<evidence type="ECO:0000256" key="1">
    <source>
        <dbReference type="SAM" id="SignalP"/>
    </source>
</evidence>
<protein>
    <submittedName>
        <fullName evidence="2">Uncharacterized protein</fullName>
    </submittedName>
</protein>
<proteinExistence type="predicted"/>
<evidence type="ECO:0000313" key="3">
    <source>
        <dbReference type="EMBL" id="ORY05108.1"/>
    </source>
</evidence>
<dbReference type="GO" id="GO:0050482">
    <property type="term" value="P:arachidonate secretion"/>
    <property type="evidence" value="ECO:0007669"/>
    <property type="project" value="InterPro"/>
</dbReference>
<dbReference type="GO" id="GO:0006644">
    <property type="term" value="P:phospholipid metabolic process"/>
    <property type="evidence" value="ECO:0007669"/>
    <property type="project" value="InterPro"/>
</dbReference>
<keyword evidence="1" id="KW-0732">Signal</keyword>
<dbReference type="OrthoDB" id="3935740at2759"/>
<reference evidence="2 4" key="1">
    <citation type="submission" date="2016-07" db="EMBL/GenBank/DDBJ databases">
        <title>Pervasive Adenine N6-methylation of Active Genes in Fungi.</title>
        <authorList>
            <consortium name="DOE Joint Genome Institute"/>
            <person name="Mondo S.J."/>
            <person name="Dannebaum R.O."/>
            <person name="Kuo R.C."/>
            <person name="Labutti K."/>
            <person name="Haridas S."/>
            <person name="Kuo A."/>
            <person name="Salamov A."/>
            <person name="Ahrendt S.R."/>
            <person name="Lipzen A."/>
            <person name="Sullivan W."/>
            <person name="Andreopoulos W.B."/>
            <person name="Clum A."/>
            <person name="Lindquist E."/>
            <person name="Daum C."/>
            <person name="Ramamoorthy G.K."/>
            <person name="Gryganskyi A."/>
            <person name="Culley D."/>
            <person name="Magnuson J.K."/>
            <person name="James T.Y."/>
            <person name="O'Malley M.A."/>
            <person name="Stajich J.E."/>
            <person name="Spatafora J.W."/>
            <person name="Visel A."/>
            <person name="Grigoriev I.V."/>
        </authorList>
    </citation>
    <scope>NUCLEOTIDE SEQUENCE [LARGE SCALE GENOMIC DNA]</scope>
    <source>
        <strain evidence="2 4">CBS 931.73</strain>
    </source>
</reference>
<sequence>MLLRTIALMLVIGSGSCEPHLGMRYDATPPPSCVDDKLGNHTVSEHNACDSIVKTYPMYEPCCVKHRECYSKCGPTETKEGCDNEFRFCLQQTCGAGKRKFVRSRCNTGWSWFGPGMNSHRVAESSDFSCKEYAAKQAQSCHDSDPAEPSPISEE</sequence>
<feature type="signal peptide" evidence="1">
    <location>
        <begin position="1"/>
        <end position="17"/>
    </location>
</feature>
<dbReference type="AlphaFoldDB" id="A0A1Y1WU43"/>
<feature type="chain" id="PRO_5011907650" evidence="1">
    <location>
        <begin position="18"/>
        <end position="155"/>
    </location>
</feature>